<organism evidence="2 3">
    <name type="scientific">Halalkalibaculum roseum</name>
    <dbReference type="NCBI Taxonomy" id="2709311"/>
    <lineage>
        <taxon>Bacteria</taxon>
        <taxon>Pseudomonadati</taxon>
        <taxon>Balneolota</taxon>
        <taxon>Balneolia</taxon>
        <taxon>Balneolales</taxon>
        <taxon>Balneolaceae</taxon>
        <taxon>Halalkalibaculum</taxon>
    </lineage>
</organism>
<keyword evidence="3" id="KW-1185">Reference proteome</keyword>
<proteinExistence type="predicted"/>
<protein>
    <submittedName>
        <fullName evidence="2">Uncharacterized protein</fullName>
    </submittedName>
</protein>
<comment type="caution">
    <text evidence="2">The sequence shown here is derived from an EMBL/GenBank/DDBJ whole genome shotgun (WGS) entry which is preliminary data.</text>
</comment>
<dbReference type="Proteomes" id="UP000473278">
    <property type="component" value="Unassembled WGS sequence"/>
</dbReference>
<sequence>MRKQELHIYEEATNLFWGLIIVVSTTLATYILANAFVTSGWSISSLNQIIALLLFVLSFVGILKISEPLYHFVFTVEQQKLKIISYKGEQEINTDMISLNDIEGLKFSPYLPRERGEALFDFSTNYKLMYKKGSQFDYQPLIDIEDAAFTLKVDDIIKIIRFIKSYQSSVTVPREQAEFFKI</sequence>
<name>A0A6M1SVF4_9BACT</name>
<feature type="transmembrane region" description="Helical" evidence="1">
    <location>
        <begin position="12"/>
        <end position="33"/>
    </location>
</feature>
<keyword evidence="1" id="KW-1133">Transmembrane helix</keyword>
<evidence type="ECO:0000256" key="1">
    <source>
        <dbReference type="SAM" id="Phobius"/>
    </source>
</evidence>
<keyword evidence="1" id="KW-0812">Transmembrane</keyword>
<dbReference type="EMBL" id="JAALLT010000003">
    <property type="protein sequence ID" value="NGP76822.1"/>
    <property type="molecule type" value="Genomic_DNA"/>
</dbReference>
<dbReference type="RefSeq" id="WP_165141603.1">
    <property type="nucleotide sequence ID" value="NZ_JAALLT010000003.1"/>
</dbReference>
<gene>
    <name evidence="2" type="ORF">G3570_09275</name>
</gene>
<accession>A0A6M1SVF4</accession>
<evidence type="ECO:0000313" key="3">
    <source>
        <dbReference type="Proteomes" id="UP000473278"/>
    </source>
</evidence>
<evidence type="ECO:0000313" key="2">
    <source>
        <dbReference type="EMBL" id="NGP76822.1"/>
    </source>
</evidence>
<feature type="transmembrane region" description="Helical" evidence="1">
    <location>
        <begin position="45"/>
        <end position="63"/>
    </location>
</feature>
<reference evidence="2 3" key="1">
    <citation type="submission" date="2020-02" db="EMBL/GenBank/DDBJ databases">
        <title>Balneolaceae bacterium YR4-1, complete genome.</title>
        <authorList>
            <person name="Li Y."/>
            <person name="Wu S."/>
        </authorList>
    </citation>
    <scope>NUCLEOTIDE SEQUENCE [LARGE SCALE GENOMIC DNA]</scope>
    <source>
        <strain evidence="2 3">YR4-1</strain>
    </source>
</reference>
<keyword evidence="1" id="KW-0472">Membrane</keyword>
<dbReference type="AlphaFoldDB" id="A0A6M1SVF4"/>